<dbReference type="RefSeq" id="WP_091468782.1">
    <property type="nucleotide sequence ID" value="NZ_FNFX01000001.1"/>
</dbReference>
<evidence type="ECO:0000256" key="2">
    <source>
        <dbReference type="ARBA" id="ARBA00004370"/>
    </source>
</evidence>
<dbReference type="Gene3D" id="3.30.565.10">
    <property type="entry name" value="Histidine kinase-like ATPase, C-terminal domain"/>
    <property type="match status" value="1"/>
</dbReference>
<keyword evidence="12" id="KW-1185">Reference proteome</keyword>
<dbReference type="AlphaFoldDB" id="A0A1G8ZJH1"/>
<dbReference type="Pfam" id="PF00672">
    <property type="entry name" value="HAMP"/>
    <property type="match status" value="1"/>
</dbReference>
<keyword evidence="8" id="KW-1133">Transmembrane helix</keyword>
<dbReference type="Pfam" id="PF02518">
    <property type="entry name" value="HATPase_c"/>
    <property type="match status" value="1"/>
</dbReference>
<evidence type="ECO:0000256" key="6">
    <source>
        <dbReference type="ARBA" id="ARBA00022777"/>
    </source>
</evidence>
<comment type="subcellular location">
    <subcellularLocation>
        <location evidence="2">Membrane</location>
    </subcellularLocation>
</comment>
<evidence type="ECO:0000259" key="10">
    <source>
        <dbReference type="PROSITE" id="PS50885"/>
    </source>
</evidence>
<dbReference type="OrthoDB" id="9813412at2"/>
<dbReference type="InterPro" id="IPR011712">
    <property type="entry name" value="Sig_transdc_His_kin_sub3_dim/P"/>
</dbReference>
<dbReference type="InterPro" id="IPR003660">
    <property type="entry name" value="HAMP_dom"/>
</dbReference>
<comment type="catalytic activity">
    <reaction evidence="1">
        <text>ATP + protein L-histidine = ADP + protein N-phospho-L-histidine.</text>
        <dbReference type="EC" id="2.7.13.3"/>
    </reaction>
</comment>
<dbReference type="Pfam" id="PF07730">
    <property type="entry name" value="HisKA_3"/>
    <property type="match status" value="1"/>
</dbReference>
<dbReference type="PROSITE" id="PS50885">
    <property type="entry name" value="HAMP"/>
    <property type="match status" value="1"/>
</dbReference>
<dbReference type="GO" id="GO:0000155">
    <property type="term" value="F:phosphorelay sensor kinase activity"/>
    <property type="evidence" value="ECO:0007669"/>
    <property type="project" value="InterPro"/>
</dbReference>
<dbReference type="PROSITE" id="PS50109">
    <property type="entry name" value="HIS_KIN"/>
    <property type="match status" value="1"/>
</dbReference>
<protein>
    <recommendedName>
        <fullName evidence="3">histidine kinase</fullName>
        <ecNumber evidence="3">2.7.13.3</ecNumber>
    </recommendedName>
</protein>
<keyword evidence="8" id="KW-0472">Membrane</keyword>
<accession>A0A1G8ZJH1</accession>
<dbReference type="GO" id="GO:0046983">
    <property type="term" value="F:protein dimerization activity"/>
    <property type="evidence" value="ECO:0007669"/>
    <property type="project" value="InterPro"/>
</dbReference>
<evidence type="ECO:0000256" key="8">
    <source>
        <dbReference type="SAM" id="Phobius"/>
    </source>
</evidence>
<keyword evidence="6 11" id="KW-0418">Kinase</keyword>
<feature type="domain" description="HAMP" evidence="10">
    <location>
        <begin position="187"/>
        <end position="239"/>
    </location>
</feature>
<feature type="domain" description="Histidine kinase" evidence="9">
    <location>
        <begin position="262"/>
        <end position="451"/>
    </location>
</feature>
<evidence type="ECO:0000256" key="1">
    <source>
        <dbReference type="ARBA" id="ARBA00000085"/>
    </source>
</evidence>
<dbReference type="STRING" id="492660.SAMN05192566_0304"/>
<dbReference type="Gene3D" id="6.10.340.10">
    <property type="match status" value="1"/>
</dbReference>
<keyword evidence="5" id="KW-0808">Transferase</keyword>
<dbReference type="InterPro" id="IPR005467">
    <property type="entry name" value="His_kinase_dom"/>
</dbReference>
<reference evidence="12" key="1">
    <citation type="submission" date="2016-10" db="EMBL/GenBank/DDBJ databases">
        <authorList>
            <person name="Varghese N."/>
            <person name="Submissions S."/>
        </authorList>
    </citation>
    <scope>NUCLEOTIDE SEQUENCE [LARGE SCALE GENOMIC DNA]</scope>
    <source>
        <strain evidence="12">CBMB127</strain>
    </source>
</reference>
<evidence type="ECO:0000256" key="4">
    <source>
        <dbReference type="ARBA" id="ARBA00022553"/>
    </source>
</evidence>
<keyword evidence="7" id="KW-0902">Two-component regulatory system</keyword>
<feature type="transmembrane region" description="Helical" evidence="8">
    <location>
        <begin position="165"/>
        <end position="186"/>
    </location>
</feature>
<dbReference type="PANTHER" id="PTHR24421:SF58">
    <property type="entry name" value="SIGNAL TRANSDUCTION HISTIDINE-PROTEIN KINASE_PHOSPHATASE UHPB"/>
    <property type="match status" value="1"/>
</dbReference>
<dbReference type="EC" id="2.7.13.3" evidence="3"/>
<evidence type="ECO:0000313" key="12">
    <source>
        <dbReference type="Proteomes" id="UP000198629"/>
    </source>
</evidence>
<name>A0A1G8ZJH1_9PROT</name>
<evidence type="ECO:0000259" key="9">
    <source>
        <dbReference type="PROSITE" id="PS50109"/>
    </source>
</evidence>
<dbReference type="PANTHER" id="PTHR24421">
    <property type="entry name" value="NITRATE/NITRITE SENSOR PROTEIN NARX-RELATED"/>
    <property type="match status" value="1"/>
</dbReference>
<gene>
    <name evidence="11" type="ORF">SAMN05192566_0304</name>
</gene>
<dbReference type="EMBL" id="FNFX01000001">
    <property type="protein sequence ID" value="SDK14280.1"/>
    <property type="molecule type" value="Genomic_DNA"/>
</dbReference>
<evidence type="ECO:0000256" key="3">
    <source>
        <dbReference type="ARBA" id="ARBA00012438"/>
    </source>
</evidence>
<evidence type="ECO:0000313" key="11">
    <source>
        <dbReference type="EMBL" id="SDK14280.1"/>
    </source>
</evidence>
<dbReference type="InterPro" id="IPR050482">
    <property type="entry name" value="Sensor_HK_TwoCompSys"/>
</dbReference>
<dbReference type="SMART" id="SM00387">
    <property type="entry name" value="HATPase_c"/>
    <property type="match status" value="1"/>
</dbReference>
<proteinExistence type="predicted"/>
<evidence type="ECO:0000256" key="5">
    <source>
        <dbReference type="ARBA" id="ARBA00022679"/>
    </source>
</evidence>
<dbReference type="SUPFAM" id="SSF55874">
    <property type="entry name" value="ATPase domain of HSP90 chaperone/DNA topoisomerase II/histidine kinase"/>
    <property type="match status" value="1"/>
</dbReference>
<dbReference type="SMART" id="SM00304">
    <property type="entry name" value="HAMP"/>
    <property type="match status" value="1"/>
</dbReference>
<sequence length="458" mass="51713">MKSLSLQTKLHLIISLLLVGLLLSWAMSVIKNAREDVLAEVESTTSLVIHLLDAEIAHYMTDFGWLNRGGDGKITIFRLEQLVNIRHLKIDFFDNNGHLRESNRSVRVVHDGEDPPEWFVKLLDISSVLQEPKRKNIILNGRFIGELVITPDPTFELREIWDDTAGLLAIVGLFGLSVLVFVYLAVRSTFQPVKQIIHGLNQIEHGEYQSRLPSFEQVELREISDKFNRMASTLEQSIRNNHRLTQQIIHLQEEERKKLARDLHDEIGQYLTAVHIDASAMVAAKKLTVARESAQAIASITRQMMFTIQDLLARLRPRVLDELGLSLALTELIHHWQDRHRSVIVVNVISSDLLQPDESVSVTVYRILQECLTNISKHAAANKVTIEVANREEGLYMAIEDDGRGFDPSAQSRGYGLAGMQERVEGLRGRMQIKSIPGQGTRIEVQFTQAGTFGEAAT</sequence>
<dbReference type="Gene3D" id="1.20.5.1930">
    <property type="match status" value="1"/>
</dbReference>
<dbReference type="InterPro" id="IPR003594">
    <property type="entry name" value="HATPase_dom"/>
</dbReference>
<dbReference type="CDD" id="cd16917">
    <property type="entry name" value="HATPase_UhpB-NarQ-NarX-like"/>
    <property type="match status" value="1"/>
</dbReference>
<keyword evidence="8" id="KW-0812">Transmembrane</keyword>
<keyword evidence="4" id="KW-0597">Phosphoprotein</keyword>
<evidence type="ECO:0000256" key="7">
    <source>
        <dbReference type="ARBA" id="ARBA00023012"/>
    </source>
</evidence>
<organism evidence="11 12">
    <name type="scientific">Methylophilus rhizosphaerae</name>
    <dbReference type="NCBI Taxonomy" id="492660"/>
    <lineage>
        <taxon>Bacteria</taxon>
        <taxon>Pseudomonadati</taxon>
        <taxon>Pseudomonadota</taxon>
        <taxon>Betaproteobacteria</taxon>
        <taxon>Nitrosomonadales</taxon>
        <taxon>Methylophilaceae</taxon>
        <taxon>Methylophilus</taxon>
    </lineage>
</organism>
<dbReference type="GO" id="GO:0016020">
    <property type="term" value="C:membrane"/>
    <property type="evidence" value="ECO:0007669"/>
    <property type="project" value="UniProtKB-SubCell"/>
</dbReference>
<dbReference type="Proteomes" id="UP000198629">
    <property type="component" value="Unassembled WGS sequence"/>
</dbReference>
<dbReference type="InterPro" id="IPR036890">
    <property type="entry name" value="HATPase_C_sf"/>
</dbReference>
<dbReference type="CDD" id="cd06225">
    <property type="entry name" value="HAMP"/>
    <property type="match status" value="1"/>
</dbReference>